<comment type="catalytic activity">
    <reaction evidence="6">
        <text>a 2'-deoxycytidine in DNA + S-adenosyl-L-methionine = a 5-methyl-2'-deoxycytidine in DNA + S-adenosyl-L-homocysteine + H(+)</text>
        <dbReference type="Rhea" id="RHEA:13681"/>
        <dbReference type="Rhea" id="RHEA-COMP:11369"/>
        <dbReference type="Rhea" id="RHEA-COMP:11370"/>
        <dbReference type="ChEBI" id="CHEBI:15378"/>
        <dbReference type="ChEBI" id="CHEBI:57856"/>
        <dbReference type="ChEBI" id="CHEBI:59789"/>
        <dbReference type="ChEBI" id="CHEBI:85452"/>
        <dbReference type="ChEBI" id="CHEBI:85454"/>
        <dbReference type="EC" id="2.1.1.37"/>
    </reaction>
</comment>
<reference evidence="8 9" key="1">
    <citation type="journal article" date="2017" name="Genome Biol. Evol.">
        <title>Trajectories and Drivers of Genome Evolution in Surface-Associated Marine Phaeobacter.</title>
        <authorList>
            <person name="Freese H.M."/>
            <person name="Sikorski J."/>
            <person name="Bunk B."/>
            <person name="Scheuner C."/>
            <person name="Meier-Kolthoff J.P."/>
            <person name="Sproer C."/>
            <person name="Gram L."/>
            <person name="Overmann J."/>
        </authorList>
    </citation>
    <scope>NUCLEOTIDE SEQUENCE [LARGE SCALE GENOMIC DNA]</scope>
    <source>
        <strain evidence="8 9">P66</strain>
    </source>
</reference>
<keyword evidence="3" id="KW-0808">Transferase</keyword>
<dbReference type="PROSITE" id="PS00094">
    <property type="entry name" value="C5_MTASE_1"/>
    <property type="match status" value="1"/>
</dbReference>
<keyword evidence="5" id="KW-0680">Restriction system</keyword>
<dbReference type="Proteomes" id="UP000236536">
    <property type="component" value="Chromosome"/>
</dbReference>
<dbReference type="PANTHER" id="PTHR10629">
    <property type="entry name" value="CYTOSINE-SPECIFIC METHYLTRANSFERASE"/>
    <property type="match status" value="1"/>
</dbReference>
<dbReference type="EC" id="2.1.1.37" evidence="1"/>
<evidence type="ECO:0000256" key="2">
    <source>
        <dbReference type="ARBA" id="ARBA00022603"/>
    </source>
</evidence>
<dbReference type="Gene3D" id="3.40.50.150">
    <property type="entry name" value="Vaccinia Virus protein VP39"/>
    <property type="match status" value="1"/>
</dbReference>
<evidence type="ECO:0000256" key="5">
    <source>
        <dbReference type="ARBA" id="ARBA00022747"/>
    </source>
</evidence>
<dbReference type="EMBL" id="CP010705">
    <property type="protein sequence ID" value="AUQ94467.1"/>
    <property type="molecule type" value="Genomic_DNA"/>
</dbReference>
<proteinExistence type="predicted"/>
<reference evidence="8 9" key="2">
    <citation type="journal article" date="2017" name="Int. J. Syst. Evol. Microbiol.">
        <title>Adaptation of Surface-Associated Bacteria to the Open Ocean: A Genomically Distinct Subpopulation of Phaeobacter gallaeciensis Colonizes Pacific Mesozooplankton.</title>
        <authorList>
            <person name="Freese H.M."/>
            <person name="Methner A."/>
            <person name="Overmann J."/>
        </authorList>
    </citation>
    <scope>NUCLEOTIDE SEQUENCE [LARGE SCALE GENOMIC DNA]</scope>
    <source>
        <strain evidence="8 9">P66</strain>
    </source>
</reference>
<dbReference type="InterPro" id="IPR050390">
    <property type="entry name" value="C5-Methyltransferase"/>
</dbReference>
<evidence type="ECO:0000313" key="9">
    <source>
        <dbReference type="Proteomes" id="UP000236536"/>
    </source>
</evidence>
<evidence type="ECO:0000256" key="1">
    <source>
        <dbReference type="ARBA" id="ARBA00011975"/>
    </source>
</evidence>
<dbReference type="Gene3D" id="3.90.120.10">
    <property type="entry name" value="DNA Methylase, subunit A, domain 2"/>
    <property type="match status" value="1"/>
</dbReference>
<gene>
    <name evidence="8" type="ORF">PhaeoP66_01685</name>
</gene>
<accession>A0ABM6RDM5</accession>
<sequence>MIGMTMCSGIGAPELAAPWVDWRFASDIEDFPRAVLADRFGYRLPEDHNQGDPLLWGDMTEITPDLLRDRGVPLPDLVVAGTPCQAFSVAGLRKGTDDDRGNLTLKFVEILHDLVAARPDGKLAVVWENVPGVLSDKGNAFGCFLGGLVGSVDPLLPGVRPKRGKSTGLWKWHAGGKIDILDDDGEPTGETEVAAPHHRPKWPSEGMVQGPRARAAWSVLDAQWCGVAQRRRRVFVVIDFGDCIDPAAVLLEPDRLRGDSPPRRETGQGSPEGAQAGFGGGGGQVYTRDVAHCLETTCDDYSRADGFNMVAHALRGEGFDASEDGTGRGTQIVPVSGFSSSGDGYWRSGVGPLRAREQDSHENIVAFDCKGTEVQFTEDDCHPTLRSMGHSNSHQNAGGHAAVAFDMRGRDGGAMPEGPHQTANIRAASGGSSRSYVALPWAVRRLTPRECERLQGMPDDHTLIGNRKTRRKIEADELAYLRRTYPDLTDEDAKRLAADGPRYKAIGNSMAVPVMRWIINRTKDSYDQTRDSN</sequence>
<keyword evidence="2 8" id="KW-0489">Methyltransferase</keyword>
<keyword evidence="9" id="KW-1185">Reference proteome</keyword>
<dbReference type="InterPro" id="IPR001525">
    <property type="entry name" value="C5_MeTfrase"/>
</dbReference>
<evidence type="ECO:0000256" key="4">
    <source>
        <dbReference type="ARBA" id="ARBA00022691"/>
    </source>
</evidence>
<evidence type="ECO:0000313" key="8">
    <source>
        <dbReference type="EMBL" id="AUQ94467.1"/>
    </source>
</evidence>
<dbReference type="GO" id="GO:0008168">
    <property type="term" value="F:methyltransferase activity"/>
    <property type="evidence" value="ECO:0007669"/>
    <property type="project" value="UniProtKB-KW"/>
</dbReference>
<evidence type="ECO:0000256" key="7">
    <source>
        <dbReference type="SAM" id="MobiDB-lite"/>
    </source>
</evidence>
<feature type="compositionally biased region" description="Basic and acidic residues" evidence="7">
    <location>
        <begin position="254"/>
        <end position="266"/>
    </location>
</feature>
<organism evidence="8 9">
    <name type="scientific">Phaeobacter inhibens</name>
    <dbReference type="NCBI Taxonomy" id="221822"/>
    <lineage>
        <taxon>Bacteria</taxon>
        <taxon>Pseudomonadati</taxon>
        <taxon>Pseudomonadota</taxon>
        <taxon>Alphaproteobacteria</taxon>
        <taxon>Rhodobacterales</taxon>
        <taxon>Roseobacteraceae</taxon>
        <taxon>Phaeobacter</taxon>
    </lineage>
</organism>
<name>A0ABM6RDM5_9RHOB</name>
<dbReference type="SUPFAM" id="SSF53335">
    <property type="entry name" value="S-adenosyl-L-methionine-dependent methyltransferases"/>
    <property type="match status" value="1"/>
</dbReference>
<dbReference type="Pfam" id="PF00145">
    <property type="entry name" value="DNA_methylase"/>
    <property type="match status" value="1"/>
</dbReference>
<dbReference type="InterPro" id="IPR029063">
    <property type="entry name" value="SAM-dependent_MTases_sf"/>
</dbReference>
<dbReference type="GO" id="GO:0032259">
    <property type="term" value="P:methylation"/>
    <property type="evidence" value="ECO:0007669"/>
    <property type="project" value="UniProtKB-KW"/>
</dbReference>
<feature type="region of interest" description="Disordered" evidence="7">
    <location>
        <begin position="187"/>
        <end position="208"/>
    </location>
</feature>
<dbReference type="InterPro" id="IPR018117">
    <property type="entry name" value="C5_DNA_meth_AS"/>
</dbReference>
<dbReference type="RefSeq" id="WP_158524527.1">
    <property type="nucleotide sequence ID" value="NZ_CP010705.1"/>
</dbReference>
<evidence type="ECO:0000256" key="3">
    <source>
        <dbReference type="ARBA" id="ARBA00022679"/>
    </source>
</evidence>
<keyword evidence="4" id="KW-0949">S-adenosyl-L-methionine</keyword>
<evidence type="ECO:0000256" key="6">
    <source>
        <dbReference type="ARBA" id="ARBA00047422"/>
    </source>
</evidence>
<protein>
    <recommendedName>
        <fullName evidence="1">DNA (cytosine-5-)-methyltransferase</fullName>
        <ecNumber evidence="1">2.1.1.37</ecNumber>
    </recommendedName>
</protein>
<dbReference type="PANTHER" id="PTHR10629:SF52">
    <property type="entry name" value="DNA (CYTOSINE-5)-METHYLTRANSFERASE 1"/>
    <property type="match status" value="1"/>
</dbReference>
<feature type="region of interest" description="Disordered" evidence="7">
    <location>
        <begin position="254"/>
        <end position="281"/>
    </location>
</feature>